<dbReference type="GO" id="GO:0003700">
    <property type="term" value="F:DNA-binding transcription factor activity"/>
    <property type="evidence" value="ECO:0007669"/>
    <property type="project" value="InterPro"/>
</dbReference>
<dbReference type="GO" id="GO:0000976">
    <property type="term" value="F:transcription cis-regulatory region binding"/>
    <property type="evidence" value="ECO:0007669"/>
    <property type="project" value="TreeGrafter"/>
</dbReference>
<organism evidence="8 9">
    <name type="scientific">Nyssa sinensis</name>
    <dbReference type="NCBI Taxonomy" id="561372"/>
    <lineage>
        <taxon>Eukaryota</taxon>
        <taxon>Viridiplantae</taxon>
        <taxon>Streptophyta</taxon>
        <taxon>Embryophyta</taxon>
        <taxon>Tracheophyta</taxon>
        <taxon>Spermatophyta</taxon>
        <taxon>Magnoliopsida</taxon>
        <taxon>eudicotyledons</taxon>
        <taxon>Gunneridae</taxon>
        <taxon>Pentapetalae</taxon>
        <taxon>asterids</taxon>
        <taxon>Cornales</taxon>
        <taxon>Nyssaceae</taxon>
        <taxon>Nyssa</taxon>
    </lineage>
</organism>
<reference evidence="8 9" key="1">
    <citation type="submission" date="2019-09" db="EMBL/GenBank/DDBJ databases">
        <title>A chromosome-level genome assembly of the Chinese tupelo Nyssa sinensis.</title>
        <authorList>
            <person name="Yang X."/>
            <person name="Kang M."/>
            <person name="Yang Y."/>
            <person name="Xiong H."/>
            <person name="Wang M."/>
            <person name="Zhang Z."/>
            <person name="Wang Z."/>
            <person name="Wu H."/>
            <person name="Ma T."/>
            <person name="Liu J."/>
            <person name="Xi Z."/>
        </authorList>
    </citation>
    <scope>NUCLEOTIDE SEQUENCE [LARGE SCALE GENOMIC DNA]</scope>
    <source>
        <strain evidence="8">J267</strain>
        <tissue evidence="8">Leaf</tissue>
    </source>
</reference>
<dbReference type="PROSITE" id="PS50217">
    <property type="entry name" value="BZIP"/>
    <property type="match status" value="1"/>
</dbReference>
<dbReference type="GO" id="GO:0005634">
    <property type="term" value="C:nucleus"/>
    <property type="evidence" value="ECO:0007669"/>
    <property type="project" value="UniProtKB-SubCell"/>
</dbReference>
<dbReference type="InterPro" id="IPR045314">
    <property type="entry name" value="bZIP_plant_GBF1"/>
</dbReference>
<keyword evidence="3" id="KW-0238">DNA-binding</keyword>
<evidence type="ECO:0000256" key="3">
    <source>
        <dbReference type="ARBA" id="ARBA00023125"/>
    </source>
</evidence>
<dbReference type="AlphaFoldDB" id="A0A5J4ZZP6"/>
<dbReference type="SMART" id="SM00338">
    <property type="entry name" value="BRLZ"/>
    <property type="match status" value="1"/>
</dbReference>
<dbReference type="PANTHER" id="PTHR45764:SF21">
    <property type="entry name" value="OS03G0770000 PROTEIN"/>
    <property type="match status" value="1"/>
</dbReference>
<dbReference type="GO" id="GO:0046982">
    <property type="term" value="F:protein heterodimerization activity"/>
    <property type="evidence" value="ECO:0007669"/>
    <property type="project" value="UniProtKB-ARBA"/>
</dbReference>
<protein>
    <recommendedName>
        <fullName evidence="7">BZIP domain-containing protein</fullName>
    </recommendedName>
</protein>
<sequence>MSTSDSLLGIPFPDFQGGFTPWDCQEPLFVFQQEELSKPHELVISNSGSQNPKPVTSDSGSDDPNQTASIVDERKTRRKISNRLSARRSRMRKQKHLENLRNQVNRLRMGNRDLMSRLNLVMQHCQLVWEGFVGDVKLLQIVDIWHWLFQFGSSLLSSGGSGSASFDSSGGLALPTSSGGAGSASSGGAGSASSRGLALPVSFGCAGSASSDNSRGLASLALIALEVWLCLLALEALCLLALEVLALLALDALAPLALEAWLR</sequence>
<dbReference type="CDD" id="cd14702">
    <property type="entry name" value="bZIP_plant_GBF1"/>
    <property type="match status" value="1"/>
</dbReference>
<evidence type="ECO:0000256" key="4">
    <source>
        <dbReference type="ARBA" id="ARBA00023163"/>
    </source>
</evidence>
<dbReference type="InterPro" id="IPR046347">
    <property type="entry name" value="bZIP_sf"/>
</dbReference>
<keyword evidence="5" id="KW-0539">Nucleus</keyword>
<evidence type="ECO:0000259" key="7">
    <source>
        <dbReference type="PROSITE" id="PS50217"/>
    </source>
</evidence>
<gene>
    <name evidence="8" type="ORF">F0562_013062</name>
</gene>
<keyword evidence="4" id="KW-0804">Transcription</keyword>
<feature type="domain" description="BZIP" evidence="7">
    <location>
        <begin position="72"/>
        <end position="123"/>
    </location>
</feature>
<dbReference type="PANTHER" id="PTHR45764">
    <property type="entry name" value="BZIP TRANSCRIPTION FACTOR 44"/>
    <property type="match status" value="1"/>
</dbReference>
<dbReference type="FunFam" id="1.20.5.170:FF:000020">
    <property type="entry name" value="BZIP transcription factor"/>
    <property type="match status" value="1"/>
</dbReference>
<dbReference type="SUPFAM" id="SSF57959">
    <property type="entry name" value="Leucine zipper domain"/>
    <property type="match status" value="1"/>
</dbReference>
<name>A0A5J4ZZP6_9ASTE</name>
<comment type="subcellular location">
    <subcellularLocation>
        <location evidence="1">Nucleus</location>
    </subcellularLocation>
</comment>
<dbReference type="OrthoDB" id="551672at2759"/>
<dbReference type="Pfam" id="PF00170">
    <property type="entry name" value="bZIP_1"/>
    <property type="match status" value="1"/>
</dbReference>
<dbReference type="GO" id="GO:0045893">
    <property type="term" value="P:positive regulation of DNA-templated transcription"/>
    <property type="evidence" value="ECO:0007669"/>
    <property type="project" value="TreeGrafter"/>
</dbReference>
<dbReference type="EMBL" id="CM018048">
    <property type="protein sequence ID" value="KAA8522577.1"/>
    <property type="molecule type" value="Genomic_DNA"/>
</dbReference>
<keyword evidence="2" id="KW-0805">Transcription regulation</keyword>
<feature type="region of interest" description="Disordered" evidence="6">
    <location>
        <begin position="44"/>
        <end position="69"/>
    </location>
</feature>
<dbReference type="PROSITE" id="PS00036">
    <property type="entry name" value="BZIP_BASIC"/>
    <property type="match status" value="1"/>
</dbReference>
<dbReference type="InterPro" id="IPR004827">
    <property type="entry name" value="bZIP"/>
</dbReference>
<keyword evidence="9" id="KW-1185">Reference proteome</keyword>
<evidence type="ECO:0000256" key="6">
    <source>
        <dbReference type="SAM" id="MobiDB-lite"/>
    </source>
</evidence>
<evidence type="ECO:0000256" key="2">
    <source>
        <dbReference type="ARBA" id="ARBA00023015"/>
    </source>
</evidence>
<evidence type="ECO:0000256" key="5">
    <source>
        <dbReference type="ARBA" id="ARBA00023242"/>
    </source>
</evidence>
<evidence type="ECO:0000313" key="9">
    <source>
        <dbReference type="Proteomes" id="UP000325577"/>
    </source>
</evidence>
<proteinExistence type="predicted"/>
<evidence type="ECO:0000313" key="8">
    <source>
        <dbReference type="EMBL" id="KAA8522577.1"/>
    </source>
</evidence>
<dbReference type="Proteomes" id="UP000325577">
    <property type="component" value="Linkage Group LG5"/>
</dbReference>
<dbReference type="Gene3D" id="1.20.5.170">
    <property type="match status" value="1"/>
</dbReference>
<accession>A0A5J4ZZP6</accession>
<evidence type="ECO:0000256" key="1">
    <source>
        <dbReference type="ARBA" id="ARBA00004123"/>
    </source>
</evidence>